<dbReference type="AlphaFoldDB" id="A0A382HPH8"/>
<dbReference type="InterPro" id="IPR005790">
    <property type="entry name" value="DNA_polIII_delta"/>
</dbReference>
<dbReference type="InterPro" id="IPR010372">
    <property type="entry name" value="DNA_pol3_delta_N"/>
</dbReference>
<keyword evidence="4" id="KW-0239">DNA-directed DNA polymerase</keyword>
<organism evidence="6">
    <name type="scientific">marine metagenome</name>
    <dbReference type="NCBI Taxonomy" id="408172"/>
    <lineage>
        <taxon>unclassified sequences</taxon>
        <taxon>metagenomes</taxon>
        <taxon>ecological metagenomes</taxon>
    </lineage>
</organism>
<feature type="non-terminal residue" evidence="6">
    <location>
        <position position="130"/>
    </location>
</feature>
<accession>A0A382HPH8</accession>
<protein>
    <recommendedName>
        <fullName evidence="5">DNA polymerase III delta N-terminal domain-containing protein</fullName>
    </recommendedName>
</protein>
<evidence type="ECO:0000256" key="1">
    <source>
        <dbReference type="ARBA" id="ARBA00022679"/>
    </source>
</evidence>
<keyword evidence="3" id="KW-0235">DNA replication</keyword>
<dbReference type="PANTHER" id="PTHR34388:SF1">
    <property type="entry name" value="DNA POLYMERASE III SUBUNIT DELTA"/>
    <property type="match status" value="1"/>
</dbReference>
<proteinExistence type="predicted"/>
<evidence type="ECO:0000256" key="2">
    <source>
        <dbReference type="ARBA" id="ARBA00022695"/>
    </source>
</evidence>
<dbReference type="GO" id="GO:0003887">
    <property type="term" value="F:DNA-directed DNA polymerase activity"/>
    <property type="evidence" value="ECO:0007669"/>
    <property type="project" value="UniProtKB-KW"/>
</dbReference>
<sequence length="130" mass="14441">MKVYPEKLGQALSGGLSSIYIVSGDEPLLVQECCDSIRLAAREAGYSEREIFHVETGFDWQEFIYSANSLSLFADQKLLELRMSGAKPGNEGARCFKEYASAPASTNLLLLSLPRLDQATQKSQWFKALE</sequence>
<evidence type="ECO:0000259" key="5">
    <source>
        <dbReference type="Pfam" id="PF06144"/>
    </source>
</evidence>
<feature type="domain" description="DNA polymerase III delta N-terminal" evidence="5">
    <location>
        <begin position="20"/>
        <end position="130"/>
    </location>
</feature>
<dbReference type="InterPro" id="IPR027417">
    <property type="entry name" value="P-loop_NTPase"/>
</dbReference>
<dbReference type="PANTHER" id="PTHR34388">
    <property type="entry name" value="DNA POLYMERASE III SUBUNIT DELTA"/>
    <property type="match status" value="1"/>
</dbReference>
<dbReference type="NCBIfam" id="TIGR01128">
    <property type="entry name" value="holA"/>
    <property type="match status" value="1"/>
</dbReference>
<keyword evidence="1" id="KW-0808">Transferase</keyword>
<dbReference type="Gene3D" id="3.40.50.300">
    <property type="entry name" value="P-loop containing nucleotide triphosphate hydrolases"/>
    <property type="match status" value="1"/>
</dbReference>
<dbReference type="EMBL" id="UINC01062335">
    <property type="protein sequence ID" value="SVB88857.1"/>
    <property type="molecule type" value="Genomic_DNA"/>
</dbReference>
<evidence type="ECO:0000256" key="3">
    <source>
        <dbReference type="ARBA" id="ARBA00022705"/>
    </source>
</evidence>
<evidence type="ECO:0000313" key="6">
    <source>
        <dbReference type="EMBL" id="SVB88857.1"/>
    </source>
</evidence>
<gene>
    <name evidence="6" type="ORF">METZ01_LOCUS241711</name>
</gene>
<dbReference type="GO" id="GO:0009360">
    <property type="term" value="C:DNA polymerase III complex"/>
    <property type="evidence" value="ECO:0007669"/>
    <property type="project" value="InterPro"/>
</dbReference>
<reference evidence="6" key="1">
    <citation type="submission" date="2018-05" db="EMBL/GenBank/DDBJ databases">
        <authorList>
            <person name="Lanie J.A."/>
            <person name="Ng W.-L."/>
            <person name="Kazmierczak K.M."/>
            <person name="Andrzejewski T.M."/>
            <person name="Davidsen T.M."/>
            <person name="Wayne K.J."/>
            <person name="Tettelin H."/>
            <person name="Glass J.I."/>
            <person name="Rusch D."/>
            <person name="Podicherti R."/>
            <person name="Tsui H.-C.T."/>
            <person name="Winkler M.E."/>
        </authorList>
    </citation>
    <scope>NUCLEOTIDE SEQUENCE</scope>
</reference>
<dbReference type="GO" id="GO:0003677">
    <property type="term" value="F:DNA binding"/>
    <property type="evidence" value="ECO:0007669"/>
    <property type="project" value="InterPro"/>
</dbReference>
<name>A0A382HPH8_9ZZZZ</name>
<evidence type="ECO:0000256" key="4">
    <source>
        <dbReference type="ARBA" id="ARBA00022932"/>
    </source>
</evidence>
<dbReference type="GO" id="GO:0006261">
    <property type="term" value="P:DNA-templated DNA replication"/>
    <property type="evidence" value="ECO:0007669"/>
    <property type="project" value="TreeGrafter"/>
</dbReference>
<dbReference type="Pfam" id="PF06144">
    <property type="entry name" value="DNA_pol3_delta"/>
    <property type="match status" value="1"/>
</dbReference>
<keyword evidence="2" id="KW-0548">Nucleotidyltransferase</keyword>
<dbReference type="SUPFAM" id="SSF52540">
    <property type="entry name" value="P-loop containing nucleoside triphosphate hydrolases"/>
    <property type="match status" value="1"/>
</dbReference>